<proteinExistence type="predicted"/>
<gene>
    <name evidence="3" type="ORF">GCM10023082_09240</name>
</gene>
<feature type="region of interest" description="Disordered" evidence="1">
    <location>
        <begin position="640"/>
        <end position="690"/>
    </location>
</feature>
<dbReference type="InterPro" id="IPR052189">
    <property type="entry name" value="L-asp_N-monooxygenase_NS-form"/>
</dbReference>
<evidence type="ECO:0000259" key="2">
    <source>
        <dbReference type="Pfam" id="PF13454"/>
    </source>
</evidence>
<dbReference type="PANTHER" id="PTHR40254">
    <property type="entry name" value="BLR0577 PROTEIN"/>
    <property type="match status" value="1"/>
</dbReference>
<dbReference type="PANTHER" id="PTHR40254:SF1">
    <property type="entry name" value="BLR0577 PROTEIN"/>
    <property type="match status" value="1"/>
</dbReference>
<dbReference type="Proteomes" id="UP001499884">
    <property type="component" value="Unassembled WGS sequence"/>
</dbReference>
<feature type="compositionally biased region" description="Low complexity" evidence="1">
    <location>
        <begin position="652"/>
        <end position="670"/>
    </location>
</feature>
<dbReference type="InterPro" id="IPR038732">
    <property type="entry name" value="HpyO/CreE_NAD-binding"/>
</dbReference>
<dbReference type="EMBL" id="BAABEP010000003">
    <property type="protein sequence ID" value="GAA3713641.1"/>
    <property type="molecule type" value="Genomic_DNA"/>
</dbReference>
<reference evidence="4" key="1">
    <citation type="journal article" date="2019" name="Int. J. Syst. Evol. Microbiol.">
        <title>The Global Catalogue of Microorganisms (GCM) 10K type strain sequencing project: providing services to taxonomists for standard genome sequencing and annotation.</title>
        <authorList>
            <consortium name="The Broad Institute Genomics Platform"/>
            <consortium name="The Broad Institute Genome Sequencing Center for Infectious Disease"/>
            <person name="Wu L."/>
            <person name="Ma J."/>
        </authorList>
    </citation>
    <scope>NUCLEOTIDE SEQUENCE [LARGE SCALE GENOMIC DNA]</scope>
    <source>
        <strain evidence="4">JCM 30846</strain>
    </source>
</reference>
<keyword evidence="4" id="KW-1185">Reference proteome</keyword>
<dbReference type="Pfam" id="PF13454">
    <property type="entry name" value="NAD_binding_9"/>
    <property type="match status" value="1"/>
</dbReference>
<evidence type="ECO:0000256" key="1">
    <source>
        <dbReference type="SAM" id="MobiDB-lite"/>
    </source>
</evidence>
<protein>
    <submittedName>
        <fullName evidence="3">FAD/NAD(P)-binding protein</fullName>
    </submittedName>
</protein>
<name>A0ABP7E4J8_9ACTN</name>
<comment type="caution">
    <text evidence="3">The sequence shown here is derived from an EMBL/GenBank/DDBJ whole genome shotgun (WGS) entry which is preliminary data.</text>
</comment>
<organism evidence="3 4">
    <name type="scientific">Streptomyces tremellae</name>
    <dbReference type="NCBI Taxonomy" id="1124239"/>
    <lineage>
        <taxon>Bacteria</taxon>
        <taxon>Bacillati</taxon>
        <taxon>Actinomycetota</taxon>
        <taxon>Actinomycetes</taxon>
        <taxon>Kitasatosporales</taxon>
        <taxon>Streptomycetaceae</taxon>
        <taxon>Streptomyces</taxon>
    </lineage>
</organism>
<evidence type="ECO:0000313" key="4">
    <source>
        <dbReference type="Proteomes" id="UP001499884"/>
    </source>
</evidence>
<dbReference type="RefSeq" id="WP_345641468.1">
    <property type="nucleotide sequence ID" value="NZ_BAABEP010000003.1"/>
</dbReference>
<accession>A0ABP7E4J8</accession>
<sequence length="690" mass="73957">MSGPAAAPAVVVLVGAGPRATGLLERVAANAPELWPSDRPLEFHLVDPHPPGAGRVWRRAQSPLLRMNSMAEDVTLFTDESSVIEGPVRPGPSLAAWAAATAGAEPYAPHEPAPDASVRAELAGLAPDAFPTRRAQSAYLDWAYRHTLAALPPHISVHTHATTATAVHGPADGTQFVHLAGGTAPLAADLVFLTQGHLGSEPAVEHQELARFAARHGRRYVPPAFSADVADELDAIAPGEHVVLRGLGLAFVDLVVMLTEGRGGRYREESDGSLTYLPSGREPVVHAGSRRGVPYHSKTGYRLLGPRPDLPRYFGPAQADRLLAEGRPLDLRRDLWPLMAKEIGYGHYHELFHAHPERTAGGWEEFRAAYDTLHWYAPAMAELVRTAVQDPADRLDFEALDRPLRGRVFADAESFQEHMRGYVEADRARRADPGYSADLGAFLALLSVYGQLPQYLPDAAASGGAPRGLDHASVREHLDGWWQGFFSFLASGPPGFRLRQLHALSRAGVVRFLGADLRVEADEETGAFRASSPTVPGRTVIATALVEAYLPSPSLSRSEDRLLRDLYAAGGAIEESGRLAVAPDGHVLDPALGGPHPRRIALGHHTGGRAVAAFARPGTNAPAFRQNDAVARDLLRSLAARPAPVRPPAPARPTAVPEQPRGAAPPAGAGRRAEPARTAEPVKPYRHVPR</sequence>
<evidence type="ECO:0000313" key="3">
    <source>
        <dbReference type="EMBL" id="GAA3713641.1"/>
    </source>
</evidence>
<feature type="domain" description="FAD-dependent urate hydroxylase HpyO/Asp monooxygenase CreE-like FAD/NAD(P)-binding" evidence="2">
    <location>
        <begin position="12"/>
        <end position="197"/>
    </location>
</feature>